<evidence type="ECO:0000313" key="3">
    <source>
        <dbReference type="Proteomes" id="UP001174694"/>
    </source>
</evidence>
<dbReference type="AlphaFoldDB" id="A0AA38RP86"/>
<feature type="region of interest" description="Disordered" evidence="1">
    <location>
        <begin position="323"/>
        <end position="343"/>
    </location>
</feature>
<proteinExistence type="predicted"/>
<sequence>MLPPVDKAVLQNNPQFAALYNTLTTVILNPDGSTKHDPASKEREATRKKLEEHRLTAARHHLLTQAISSAVPPEPKAHPRRATRPGSSEQSPQLPEPLLDLLLLLPPLLSGEQQLSAEDTRLLLSNPPFSELPALLPDLAALVSENLHSSAVLLARLANPTTNPSFIHRTLPTLPEQLRALRSRIEAERAALRSARLAAAGSLADLLQKHTRALTLLVRALEAKHGGVARSLELRAAEVALEARRGEADCGAALRDAREAVYTPEAREALGGYAAHLRDCQVRLREAVRALRAELGEYGVAVEGEGPGDEAKERTMREMARVHREMGRQMDEVKADLERLGRG</sequence>
<comment type="caution">
    <text evidence="2">The sequence shown here is derived from an EMBL/GenBank/DDBJ whole genome shotgun (WGS) entry which is preliminary data.</text>
</comment>
<name>A0AA38RP86_9PEZI</name>
<reference evidence="2" key="1">
    <citation type="submission" date="2022-07" db="EMBL/GenBank/DDBJ databases">
        <title>Fungi with potential for degradation of polypropylene.</title>
        <authorList>
            <person name="Gostincar C."/>
        </authorList>
    </citation>
    <scope>NUCLEOTIDE SEQUENCE</scope>
    <source>
        <strain evidence="2">EXF-13308</strain>
    </source>
</reference>
<dbReference type="EMBL" id="JANBVO010000019">
    <property type="protein sequence ID" value="KAJ9143409.1"/>
    <property type="molecule type" value="Genomic_DNA"/>
</dbReference>
<gene>
    <name evidence="2" type="ORF">NKR23_g6674</name>
</gene>
<feature type="region of interest" description="Disordered" evidence="1">
    <location>
        <begin position="65"/>
        <end position="93"/>
    </location>
</feature>
<evidence type="ECO:0000256" key="1">
    <source>
        <dbReference type="SAM" id="MobiDB-lite"/>
    </source>
</evidence>
<accession>A0AA38RP86</accession>
<keyword evidence="3" id="KW-1185">Reference proteome</keyword>
<evidence type="ECO:0000313" key="2">
    <source>
        <dbReference type="EMBL" id="KAJ9143409.1"/>
    </source>
</evidence>
<organism evidence="2 3">
    <name type="scientific">Pleurostoma richardsiae</name>
    <dbReference type="NCBI Taxonomy" id="41990"/>
    <lineage>
        <taxon>Eukaryota</taxon>
        <taxon>Fungi</taxon>
        <taxon>Dikarya</taxon>
        <taxon>Ascomycota</taxon>
        <taxon>Pezizomycotina</taxon>
        <taxon>Sordariomycetes</taxon>
        <taxon>Sordariomycetidae</taxon>
        <taxon>Calosphaeriales</taxon>
        <taxon>Pleurostomataceae</taxon>
        <taxon>Pleurostoma</taxon>
    </lineage>
</organism>
<dbReference type="Proteomes" id="UP001174694">
    <property type="component" value="Unassembled WGS sequence"/>
</dbReference>
<protein>
    <submittedName>
        <fullName evidence="2">Uncharacterized protein</fullName>
    </submittedName>
</protein>